<comment type="similarity">
    <text evidence="1 2">Belongs to the outer membrane factor (OMF) (TC 1.B.17) family.</text>
</comment>
<name>A0ABQ1GE94_9GAMM</name>
<reference evidence="5" key="1">
    <citation type="journal article" date="2019" name="Int. J. Syst. Evol. Microbiol.">
        <title>The Global Catalogue of Microorganisms (GCM) 10K type strain sequencing project: providing services to taxonomists for standard genome sequencing and annotation.</title>
        <authorList>
            <consortium name="The Broad Institute Genomics Platform"/>
            <consortium name="The Broad Institute Genome Sequencing Center for Infectious Disease"/>
            <person name="Wu L."/>
            <person name="Ma J."/>
        </authorList>
    </citation>
    <scope>NUCLEOTIDE SEQUENCE [LARGE SCALE GENOMIC DNA]</scope>
    <source>
        <strain evidence="5">CGMCC 1.15439</strain>
    </source>
</reference>
<dbReference type="Proteomes" id="UP000620046">
    <property type="component" value="Unassembled WGS sequence"/>
</dbReference>
<keyword evidence="2" id="KW-0564">Palmitate</keyword>
<keyword evidence="3" id="KW-0175">Coiled coil</keyword>
<dbReference type="InterPro" id="IPR003423">
    <property type="entry name" value="OMP_efflux"/>
</dbReference>
<evidence type="ECO:0000256" key="1">
    <source>
        <dbReference type="ARBA" id="ARBA00007613"/>
    </source>
</evidence>
<accession>A0ABQ1GE94</accession>
<keyword evidence="2" id="KW-1134">Transmembrane beta strand</keyword>
<evidence type="ECO:0000313" key="5">
    <source>
        <dbReference type="Proteomes" id="UP000620046"/>
    </source>
</evidence>
<dbReference type="EMBL" id="BMJA01000003">
    <property type="protein sequence ID" value="GGA41970.1"/>
    <property type="molecule type" value="Genomic_DNA"/>
</dbReference>
<proteinExistence type="inferred from homology"/>
<dbReference type="Gene3D" id="1.20.1600.10">
    <property type="entry name" value="Outer membrane efflux proteins (OEP)"/>
    <property type="match status" value="1"/>
</dbReference>
<organism evidence="4 5">
    <name type="scientific">Dyella nitratireducens</name>
    <dbReference type="NCBI Taxonomy" id="1849580"/>
    <lineage>
        <taxon>Bacteria</taxon>
        <taxon>Pseudomonadati</taxon>
        <taxon>Pseudomonadota</taxon>
        <taxon>Gammaproteobacteria</taxon>
        <taxon>Lysobacterales</taxon>
        <taxon>Rhodanobacteraceae</taxon>
        <taxon>Dyella</taxon>
    </lineage>
</organism>
<keyword evidence="2" id="KW-0812">Transmembrane</keyword>
<dbReference type="Gene3D" id="2.20.200.10">
    <property type="entry name" value="Outer membrane efflux proteins (OEP)"/>
    <property type="match status" value="1"/>
</dbReference>
<dbReference type="RefSeq" id="WP_188795961.1">
    <property type="nucleotide sequence ID" value="NZ_BMJA01000003.1"/>
</dbReference>
<dbReference type="SUPFAM" id="SSF56954">
    <property type="entry name" value="Outer membrane efflux proteins (OEP)"/>
    <property type="match status" value="1"/>
</dbReference>
<evidence type="ECO:0000256" key="2">
    <source>
        <dbReference type="RuleBase" id="RU362097"/>
    </source>
</evidence>
<dbReference type="PANTHER" id="PTHR30203:SF25">
    <property type="entry name" value="OUTER MEMBRANE PROTEIN-RELATED"/>
    <property type="match status" value="1"/>
</dbReference>
<dbReference type="PANTHER" id="PTHR30203">
    <property type="entry name" value="OUTER MEMBRANE CATION EFFLUX PROTEIN"/>
    <property type="match status" value="1"/>
</dbReference>
<evidence type="ECO:0000256" key="3">
    <source>
        <dbReference type="SAM" id="Coils"/>
    </source>
</evidence>
<dbReference type="NCBIfam" id="TIGR01845">
    <property type="entry name" value="outer_NodT"/>
    <property type="match status" value="1"/>
</dbReference>
<sequence length="520" mass="55765">MNIIKLHIALAAVLLAGCTVGPNFTRPDAKLPTAWCAADCQAKPTVPSHTAPAPINTAWWTSFDDPELVKLEERVADANLDLKVASLRLAESRAERSITAADQYPTVEGNASAVRQRASANGVMGIAGALTQSTNATTAANGTGAGVVALPSGSKGSSGPAPFNLFQAGFDASWELDLWGKVRREVEAADASVDAQADARRDLLMSTMAEVARDYIQLRGTQTDYAITLDNLNAAKDAERVTRERMAHGLATELDVTEAASQVSAENAILPQLAQQEDETINRLSFLLGQAPGALRAELEESRPVPPTPPVVPVGIPSDLARRRPDIREAEANLHQATADIGVAKADFYPSITLSASGSLQALQFSQLGNWGSRQFSIGPSINLPIFEGGRLKATLNLRKEQQQEAAINYQRVVLSAWHDIDNALTEYSSQQQRHDQLQAEVQDNQRALHLAQAQYTAGTGSFLQVLDAERRLLAAQQDLTDNTTQISTTLVSLYKALGGGWESTYPEIGSVAVTQTPRS</sequence>
<evidence type="ECO:0008006" key="6">
    <source>
        <dbReference type="Google" id="ProtNLM"/>
    </source>
</evidence>
<dbReference type="InterPro" id="IPR010131">
    <property type="entry name" value="MdtP/NodT-like"/>
</dbReference>
<comment type="subcellular location">
    <subcellularLocation>
        <location evidence="2">Cell outer membrane</location>
        <topology evidence="2">Lipid-anchor</topology>
    </subcellularLocation>
</comment>
<evidence type="ECO:0000313" key="4">
    <source>
        <dbReference type="EMBL" id="GGA41970.1"/>
    </source>
</evidence>
<dbReference type="Pfam" id="PF02321">
    <property type="entry name" value="OEP"/>
    <property type="match status" value="2"/>
</dbReference>
<feature type="coiled-coil region" evidence="3">
    <location>
        <begin position="421"/>
        <end position="455"/>
    </location>
</feature>
<comment type="caution">
    <text evidence="4">The sequence shown here is derived from an EMBL/GenBank/DDBJ whole genome shotgun (WGS) entry which is preliminary data.</text>
</comment>
<keyword evidence="2" id="KW-0472">Membrane</keyword>
<keyword evidence="2" id="KW-0449">Lipoprotein</keyword>
<gene>
    <name evidence="4" type="ORF">GCM10010981_33740</name>
</gene>
<dbReference type="PROSITE" id="PS51257">
    <property type="entry name" value="PROKAR_LIPOPROTEIN"/>
    <property type="match status" value="1"/>
</dbReference>
<keyword evidence="5" id="KW-1185">Reference proteome</keyword>
<protein>
    <recommendedName>
        <fullName evidence="6">Efflux transporter outer membrane subunit</fullName>
    </recommendedName>
</protein>